<dbReference type="AlphaFoldDB" id="A0A2U2AH00"/>
<dbReference type="Pfam" id="PF01252">
    <property type="entry name" value="Peptidase_A8"/>
    <property type="match status" value="1"/>
</dbReference>
<dbReference type="PANTHER" id="PTHR33695:SF1">
    <property type="entry name" value="LIPOPROTEIN SIGNAL PEPTIDASE"/>
    <property type="match status" value="1"/>
</dbReference>
<evidence type="ECO:0000256" key="3">
    <source>
        <dbReference type="ARBA" id="ARBA00022670"/>
    </source>
</evidence>
<dbReference type="PRINTS" id="PR00781">
    <property type="entry name" value="LIPOSIGPTASE"/>
</dbReference>
<keyword evidence="8 9" id="KW-0472">Membrane</keyword>
<name>A0A2U2AH00_9GAMM</name>
<dbReference type="NCBIfam" id="TIGR00077">
    <property type="entry name" value="lspA"/>
    <property type="match status" value="1"/>
</dbReference>
<feature type="transmembrane region" description="Helical" evidence="9">
    <location>
        <begin position="79"/>
        <end position="96"/>
    </location>
</feature>
<feature type="active site" evidence="9">
    <location>
        <position position="132"/>
    </location>
</feature>
<protein>
    <recommendedName>
        <fullName evidence="9">Lipoprotein signal peptidase</fullName>
        <ecNumber evidence="9">3.4.23.36</ecNumber>
    </recommendedName>
    <alternativeName>
        <fullName evidence="9">Prolipoprotein signal peptidase</fullName>
    </alternativeName>
    <alternativeName>
        <fullName evidence="9">Signal peptidase II</fullName>
        <shortName evidence="9">SPase II</shortName>
    </alternativeName>
</protein>
<evidence type="ECO:0000256" key="8">
    <source>
        <dbReference type="ARBA" id="ARBA00023136"/>
    </source>
</evidence>
<evidence type="ECO:0000256" key="5">
    <source>
        <dbReference type="ARBA" id="ARBA00022750"/>
    </source>
</evidence>
<evidence type="ECO:0000256" key="2">
    <source>
        <dbReference type="ARBA" id="ARBA00022475"/>
    </source>
</evidence>
<comment type="caution">
    <text evidence="11">The sequence shown here is derived from an EMBL/GenBank/DDBJ whole genome shotgun (WGS) entry which is preliminary data.</text>
</comment>
<dbReference type="GO" id="GO:0004190">
    <property type="term" value="F:aspartic-type endopeptidase activity"/>
    <property type="evidence" value="ECO:0007669"/>
    <property type="project" value="UniProtKB-UniRule"/>
</dbReference>
<evidence type="ECO:0000313" key="12">
    <source>
        <dbReference type="Proteomes" id="UP000245020"/>
    </source>
</evidence>
<reference evidence="12" key="1">
    <citation type="submission" date="2018-05" db="EMBL/GenBank/DDBJ databases">
        <title>Ignatzschineria dubaiensis sp. nov., isolated from necrotic foot tissues of dromedaries (Camelus dromedarius) and associated maggots in Dubai, United Arab Emirates.</title>
        <authorList>
            <person name="Tsang C.C."/>
            <person name="Tang J.Y.M."/>
            <person name="Fong J.Y.H."/>
            <person name="Kinne J."/>
            <person name="Lee H.H."/>
            <person name="Joseph M."/>
            <person name="Jose S."/>
            <person name="Schuster R.K."/>
            <person name="Tang Y."/>
            <person name="Sivakumar S."/>
            <person name="Chen J.H.K."/>
            <person name="Teng J.L.L."/>
            <person name="Lau S.K.P."/>
            <person name="Wernery U."/>
            <person name="Woo P.C.Y."/>
        </authorList>
    </citation>
    <scope>NUCLEOTIDE SEQUENCE [LARGE SCALE GENOMIC DNA]</scope>
    <source>
        <strain evidence="12">KCTC 22644</strain>
    </source>
</reference>
<keyword evidence="2 9" id="KW-1003">Cell membrane</keyword>
<dbReference type="HAMAP" id="MF_00161">
    <property type="entry name" value="LspA"/>
    <property type="match status" value="1"/>
</dbReference>
<dbReference type="PANTHER" id="PTHR33695">
    <property type="entry name" value="LIPOPROTEIN SIGNAL PEPTIDASE"/>
    <property type="match status" value="1"/>
</dbReference>
<evidence type="ECO:0000313" key="11">
    <source>
        <dbReference type="EMBL" id="PWD81935.1"/>
    </source>
</evidence>
<comment type="catalytic activity">
    <reaction evidence="9">
        <text>Release of signal peptides from bacterial membrane prolipoproteins. Hydrolyzes -Xaa-Yaa-Zaa-|-(S,diacylglyceryl)Cys-, in which Xaa is hydrophobic (preferably Leu), and Yaa (Ala or Ser) and Zaa (Gly or Ala) have small, neutral side chains.</text>
        <dbReference type="EC" id="3.4.23.36"/>
    </reaction>
</comment>
<keyword evidence="12" id="KW-1185">Reference proteome</keyword>
<organism evidence="11 12">
    <name type="scientific">Ignatzschineria ureiclastica</name>
    <dbReference type="NCBI Taxonomy" id="472582"/>
    <lineage>
        <taxon>Bacteria</taxon>
        <taxon>Pseudomonadati</taxon>
        <taxon>Pseudomonadota</taxon>
        <taxon>Gammaproteobacteria</taxon>
        <taxon>Cardiobacteriales</taxon>
        <taxon>Ignatzschineriaceae</taxon>
        <taxon>Ignatzschineria</taxon>
    </lineage>
</organism>
<dbReference type="GO" id="GO:0005886">
    <property type="term" value="C:plasma membrane"/>
    <property type="evidence" value="ECO:0007669"/>
    <property type="project" value="UniProtKB-SubCell"/>
</dbReference>
<dbReference type="Proteomes" id="UP000245020">
    <property type="component" value="Unassembled WGS sequence"/>
</dbReference>
<comment type="pathway">
    <text evidence="9">Protein modification; lipoprotein biosynthesis (signal peptide cleavage).</text>
</comment>
<dbReference type="OrthoDB" id="9810259at2"/>
<evidence type="ECO:0000256" key="9">
    <source>
        <dbReference type="HAMAP-Rule" id="MF_00161"/>
    </source>
</evidence>
<keyword evidence="6 9" id="KW-0378">Hydrolase</keyword>
<dbReference type="UniPathway" id="UPA00665"/>
<keyword evidence="7 9" id="KW-1133">Transmembrane helix</keyword>
<sequence length="176" mass="20038">MHSRRKANDGKQGRPVNMIFWSLFVVAGVLLDIGSKYAAEHLLLYGQSVPVLPFLNWTLVYNPGAAFSFLADQEGWQRWFFIGITTLIAIILFFWIRRTKPQEQLLRIGLASVLVGAIGNLIDRVALGHVIDFIHVYYGQYHFPIFNVADIFVTVGVGFIILSSITEKRRKIQEDE</sequence>
<accession>A0A2U2AH00</accession>
<feature type="transmembrane region" description="Helical" evidence="9">
    <location>
        <begin position="143"/>
        <end position="162"/>
    </location>
</feature>
<keyword evidence="4 9" id="KW-0812">Transmembrane</keyword>
<evidence type="ECO:0000256" key="1">
    <source>
        <dbReference type="ARBA" id="ARBA00006139"/>
    </source>
</evidence>
<evidence type="ECO:0000256" key="6">
    <source>
        <dbReference type="ARBA" id="ARBA00022801"/>
    </source>
</evidence>
<feature type="active site" evidence="9">
    <location>
        <position position="150"/>
    </location>
</feature>
<evidence type="ECO:0000256" key="7">
    <source>
        <dbReference type="ARBA" id="ARBA00022989"/>
    </source>
</evidence>
<dbReference type="EMBL" id="QEWQ01000001">
    <property type="protein sequence ID" value="PWD81935.1"/>
    <property type="molecule type" value="Genomic_DNA"/>
</dbReference>
<comment type="similarity">
    <text evidence="1 9 10">Belongs to the peptidase A8 family.</text>
</comment>
<feature type="transmembrane region" description="Helical" evidence="9">
    <location>
        <begin position="108"/>
        <end position="131"/>
    </location>
</feature>
<keyword evidence="5 9" id="KW-0064">Aspartyl protease</keyword>
<evidence type="ECO:0000256" key="10">
    <source>
        <dbReference type="RuleBase" id="RU004181"/>
    </source>
</evidence>
<dbReference type="RefSeq" id="WP_109188552.1">
    <property type="nucleotide sequence ID" value="NZ_BMYA01000001.1"/>
</dbReference>
<proteinExistence type="inferred from homology"/>
<feature type="transmembrane region" description="Helical" evidence="9">
    <location>
        <begin position="18"/>
        <end position="35"/>
    </location>
</feature>
<dbReference type="EC" id="3.4.23.36" evidence="9"/>
<comment type="function">
    <text evidence="9">This protein specifically catalyzes the removal of signal peptides from prolipoproteins.</text>
</comment>
<keyword evidence="3 9" id="KW-0645">Protease</keyword>
<evidence type="ECO:0000256" key="4">
    <source>
        <dbReference type="ARBA" id="ARBA00022692"/>
    </source>
</evidence>
<comment type="subcellular location">
    <subcellularLocation>
        <location evidence="9">Cell membrane</location>
        <topology evidence="9">Multi-pass membrane protein</topology>
    </subcellularLocation>
</comment>
<dbReference type="GO" id="GO:0006508">
    <property type="term" value="P:proteolysis"/>
    <property type="evidence" value="ECO:0007669"/>
    <property type="project" value="UniProtKB-KW"/>
</dbReference>
<gene>
    <name evidence="9" type="primary">lspA</name>
    <name evidence="11" type="ORF">DC083_01780</name>
</gene>
<dbReference type="InterPro" id="IPR001872">
    <property type="entry name" value="Peptidase_A8"/>
</dbReference>